<evidence type="ECO:0000256" key="2">
    <source>
        <dbReference type="ARBA" id="ARBA00022723"/>
    </source>
</evidence>
<comment type="similarity">
    <text evidence="1">Belongs to the Gfa family.</text>
</comment>
<dbReference type="InterPro" id="IPR006913">
    <property type="entry name" value="CENP-V/GFA"/>
</dbReference>
<dbReference type="GO" id="GO:0046872">
    <property type="term" value="F:metal ion binding"/>
    <property type="evidence" value="ECO:0007669"/>
    <property type="project" value="UniProtKB-KW"/>
</dbReference>
<dbReference type="GO" id="GO:0016846">
    <property type="term" value="F:carbon-sulfur lyase activity"/>
    <property type="evidence" value="ECO:0007669"/>
    <property type="project" value="InterPro"/>
</dbReference>
<name>A0AAC9AQ40_AMIAI</name>
<accession>A0AAC9AQ40</accession>
<proteinExistence type="inferred from homology"/>
<evidence type="ECO:0000313" key="6">
    <source>
        <dbReference type="Proteomes" id="UP000075755"/>
    </source>
</evidence>
<dbReference type="InterPro" id="IPR011057">
    <property type="entry name" value="Mss4-like_sf"/>
</dbReference>
<keyword evidence="3" id="KW-0862">Zinc</keyword>
<organism evidence="5 6">
    <name type="scientific">Aminobacter aminovorans</name>
    <name type="common">Chelatobacter heintzii</name>
    <dbReference type="NCBI Taxonomy" id="83263"/>
    <lineage>
        <taxon>Bacteria</taxon>
        <taxon>Pseudomonadati</taxon>
        <taxon>Pseudomonadota</taxon>
        <taxon>Alphaproteobacteria</taxon>
        <taxon>Hyphomicrobiales</taxon>
        <taxon>Phyllobacteriaceae</taxon>
        <taxon>Aminobacter</taxon>
    </lineage>
</organism>
<reference evidence="5 6" key="1">
    <citation type="submission" date="2016-03" db="EMBL/GenBank/DDBJ databases">
        <title>Complete genome of Aminobacter aminovorans KCTC 2477.</title>
        <authorList>
            <person name="Kim K.M."/>
        </authorList>
    </citation>
    <scope>NUCLEOTIDE SEQUENCE [LARGE SCALE GENOMIC DNA]</scope>
    <source>
        <strain evidence="5 6">KCTC 2477</strain>
    </source>
</reference>
<dbReference type="PANTHER" id="PTHR28620:SF1">
    <property type="entry name" value="CENP-V_GFA DOMAIN-CONTAINING PROTEIN"/>
    <property type="match status" value="1"/>
</dbReference>
<dbReference type="SUPFAM" id="SSF51316">
    <property type="entry name" value="Mss4-like"/>
    <property type="match status" value="1"/>
</dbReference>
<protein>
    <submittedName>
        <fullName evidence="5">Aldehyde-activating protein</fullName>
    </submittedName>
</protein>
<dbReference type="Pfam" id="PF04828">
    <property type="entry name" value="GFA"/>
    <property type="match status" value="1"/>
</dbReference>
<sequence length="146" mass="15970">MVCRGQFIEEDVVIKTYRGSCHCGKVHFEADMDLAAGTARCNCSICSKRRSWNALVKPAQFRLLSGEDAMTDYGFGTMQGHHLFCSTCGCAPFSQGHVEAIGGDFVAIQIGCLDDVDPNELAAAPVNYGNGRDNRWWEPPAITSYI</sequence>
<keyword evidence="2" id="KW-0479">Metal-binding</keyword>
<dbReference type="PANTHER" id="PTHR28620">
    <property type="entry name" value="CENTROMERE PROTEIN V"/>
    <property type="match status" value="1"/>
</dbReference>
<dbReference type="Gene3D" id="2.170.150.70">
    <property type="match status" value="1"/>
</dbReference>
<evidence type="ECO:0000313" key="5">
    <source>
        <dbReference type="EMBL" id="AMS40018.1"/>
    </source>
</evidence>
<dbReference type="PROSITE" id="PS51891">
    <property type="entry name" value="CENP_V_GFA"/>
    <property type="match status" value="1"/>
</dbReference>
<feature type="domain" description="CENP-V/GFA" evidence="4">
    <location>
        <begin position="17"/>
        <end position="138"/>
    </location>
</feature>
<evidence type="ECO:0000256" key="1">
    <source>
        <dbReference type="ARBA" id="ARBA00005495"/>
    </source>
</evidence>
<dbReference type="KEGG" id="aak:AA2016_1080"/>
<dbReference type="InterPro" id="IPR052355">
    <property type="entry name" value="CENP-V-like"/>
</dbReference>
<dbReference type="AlphaFoldDB" id="A0AAC9AQ40"/>
<evidence type="ECO:0000256" key="3">
    <source>
        <dbReference type="ARBA" id="ARBA00022833"/>
    </source>
</evidence>
<dbReference type="EMBL" id="CP015005">
    <property type="protein sequence ID" value="AMS40018.1"/>
    <property type="molecule type" value="Genomic_DNA"/>
</dbReference>
<gene>
    <name evidence="5" type="ORF">AA2016_1080</name>
</gene>
<dbReference type="Proteomes" id="UP000075755">
    <property type="component" value="Chromosome"/>
</dbReference>
<evidence type="ECO:0000259" key="4">
    <source>
        <dbReference type="PROSITE" id="PS51891"/>
    </source>
</evidence>